<protein>
    <submittedName>
        <fullName evidence="1">Uncharacterized protein</fullName>
    </submittedName>
</protein>
<name>A0ABX1KQS8_9GAMM</name>
<gene>
    <name evidence="1" type="ORF">HGO26_15695</name>
</gene>
<reference evidence="1 2" key="1">
    <citation type="submission" date="2020-04" db="EMBL/GenBank/DDBJ databases">
        <title>The first description of lens atrophy caused by putative novel Shewanella sp. that is a new emerging pathogen for cultured rainbow trout?</title>
        <authorList>
            <person name="Saticioglu I.B."/>
            <person name="Duman M."/>
            <person name="Altun S."/>
        </authorList>
    </citation>
    <scope>NUCLEOTIDE SEQUENCE [LARGE SCALE GENOMIC DNA]</scope>
    <source>
        <strain evidence="1 2">S-1</strain>
    </source>
</reference>
<proteinExistence type="predicted"/>
<comment type="caution">
    <text evidence="1">The sequence shown here is derived from an EMBL/GenBank/DDBJ whole genome shotgun (WGS) entry which is preliminary data.</text>
</comment>
<keyword evidence="2" id="KW-1185">Reference proteome</keyword>
<dbReference type="RefSeq" id="WP_168826349.1">
    <property type="nucleotide sequence ID" value="NZ_JABAEB010000009.1"/>
</dbReference>
<sequence>MIVNNARVLSDALNFEQKSSSLTDADKKNLNDIEKLIKSASQQEEKLNKALPFTKSEPSPFQTLATFAAHQKEVVRSMVGLSSESAIASALAGSIEAYGKQLAHIQGWTTGGLPMFESAMREMFDGFLKDGITGNEIEDLFQLAIMDYISHSADFPALTPEMMEDMMHYLESTGSGSHGYHEGWNGQKFADKSTAIFDFMLKNAPKDSLCNEVLTFLKDKQGAPSALVNHFKNNFENKYSFIGDAGYPSDAGVSPMLRMALMAAYLNKYPDVTQDTINLFLTGSVGELNDFIKNNTPGESYTSAMDFLFKNDGHGVDNGWREVDQNGHKVIDWNGVGLDAGYFKDMYTDFPPRELTDEDIKEINRIGDQVKMIQQTLKYWIQICRDELMAFARNI</sequence>
<dbReference type="EMBL" id="JABAEB010000009">
    <property type="protein sequence ID" value="NLQ24313.1"/>
    <property type="molecule type" value="Genomic_DNA"/>
</dbReference>
<evidence type="ECO:0000313" key="1">
    <source>
        <dbReference type="EMBL" id="NLQ24313.1"/>
    </source>
</evidence>
<accession>A0ABX1KQS8</accession>
<dbReference type="Proteomes" id="UP000527352">
    <property type="component" value="Unassembled WGS sequence"/>
</dbReference>
<organism evidence="1 2">
    <name type="scientific">Shewanella oncorhynchi</name>
    <dbReference type="NCBI Taxonomy" id="2726434"/>
    <lineage>
        <taxon>Bacteria</taxon>
        <taxon>Pseudomonadati</taxon>
        <taxon>Pseudomonadota</taxon>
        <taxon>Gammaproteobacteria</taxon>
        <taxon>Alteromonadales</taxon>
        <taxon>Shewanellaceae</taxon>
        <taxon>Shewanella</taxon>
    </lineage>
</organism>
<evidence type="ECO:0000313" key="2">
    <source>
        <dbReference type="Proteomes" id="UP000527352"/>
    </source>
</evidence>